<feature type="compositionally biased region" description="Low complexity" evidence="1">
    <location>
        <begin position="117"/>
        <end position="134"/>
    </location>
</feature>
<keyword evidence="3" id="KW-1185">Reference proteome</keyword>
<comment type="caution">
    <text evidence="2">The sequence shown here is derived from an EMBL/GenBank/DDBJ whole genome shotgun (WGS) entry which is preliminary data.</text>
</comment>
<evidence type="ECO:0000313" key="3">
    <source>
        <dbReference type="Proteomes" id="UP001420932"/>
    </source>
</evidence>
<accession>A0AAP0JXW8</accession>
<sequence>MLTLFTSREAQKYFKRQGTEKRIFFEIRLWRGPGSAREEQKTHSIVEALLKAGFDWCSYRLGSKPRPQSKAREFLGEKPDGVVFALSGFVNPERSVLRSQAMEMDAEYRTDWNPSALSSSQPSRILPSSRQVVA</sequence>
<name>A0AAP0JXW8_9MAGN</name>
<protein>
    <submittedName>
        <fullName evidence="2">Uncharacterized protein</fullName>
    </submittedName>
</protein>
<feature type="region of interest" description="Disordered" evidence="1">
    <location>
        <begin position="113"/>
        <end position="134"/>
    </location>
</feature>
<dbReference type="Proteomes" id="UP001420932">
    <property type="component" value="Unassembled WGS sequence"/>
</dbReference>
<evidence type="ECO:0000313" key="2">
    <source>
        <dbReference type="EMBL" id="KAK9141844.1"/>
    </source>
</evidence>
<dbReference type="EMBL" id="JBBNAF010000005">
    <property type="protein sequence ID" value="KAK9141844.1"/>
    <property type="molecule type" value="Genomic_DNA"/>
</dbReference>
<dbReference type="AlphaFoldDB" id="A0AAP0JXW8"/>
<dbReference type="PANTHER" id="PTHR11370:SF5">
    <property type="entry name" value="DNA REPAIR PROTEIN XRCC1"/>
    <property type="match status" value="1"/>
</dbReference>
<organism evidence="2 3">
    <name type="scientific">Stephania yunnanensis</name>
    <dbReference type="NCBI Taxonomy" id="152371"/>
    <lineage>
        <taxon>Eukaryota</taxon>
        <taxon>Viridiplantae</taxon>
        <taxon>Streptophyta</taxon>
        <taxon>Embryophyta</taxon>
        <taxon>Tracheophyta</taxon>
        <taxon>Spermatophyta</taxon>
        <taxon>Magnoliopsida</taxon>
        <taxon>Ranunculales</taxon>
        <taxon>Menispermaceae</taxon>
        <taxon>Menispermoideae</taxon>
        <taxon>Cissampelideae</taxon>
        <taxon>Stephania</taxon>
    </lineage>
</organism>
<proteinExistence type="predicted"/>
<evidence type="ECO:0000256" key="1">
    <source>
        <dbReference type="SAM" id="MobiDB-lite"/>
    </source>
</evidence>
<reference evidence="2 3" key="1">
    <citation type="submission" date="2024-01" db="EMBL/GenBank/DDBJ databases">
        <title>Genome assemblies of Stephania.</title>
        <authorList>
            <person name="Yang L."/>
        </authorList>
    </citation>
    <scope>NUCLEOTIDE SEQUENCE [LARGE SCALE GENOMIC DNA]</scope>
    <source>
        <strain evidence="2">YNDBR</strain>
        <tissue evidence="2">Leaf</tissue>
    </source>
</reference>
<dbReference type="PANTHER" id="PTHR11370">
    <property type="entry name" value="DNA-REPAIR PROTEIN XRCC1"/>
    <property type="match status" value="1"/>
</dbReference>
<gene>
    <name evidence="2" type="ORF">Syun_011244</name>
</gene>